<accession>A0A1H2DQ61</accession>
<feature type="transmembrane region" description="Helical" evidence="9">
    <location>
        <begin position="47"/>
        <end position="64"/>
    </location>
</feature>
<evidence type="ECO:0000256" key="9">
    <source>
        <dbReference type="SAM" id="Phobius"/>
    </source>
</evidence>
<dbReference type="AlphaFoldDB" id="A0A1H2DQ61"/>
<dbReference type="Proteomes" id="UP000199608">
    <property type="component" value="Unassembled WGS sequence"/>
</dbReference>
<keyword evidence="4" id="KW-0997">Cell inner membrane</keyword>
<keyword evidence="5 9" id="KW-0812">Transmembrane</keyword>
<dbReference type="GO" id="GO:0015740">
    <property type="term" value="P:C4-dicarboxylate transport"/>
    <property type="evidence" value="ECO:0007669"/>
    <property type="project" value="TreeGrafter"/>
</dbReference>
<gene>
    <name evidence="11" type="ORF">SAMN04487931_101472</name>
</gene>
<keyword evidence="3" id="KW-1003">Cell membrane</keyword>
<evidence type="ECO:0000256" key="2">
    <source>
        <dbReference type="ARBA" id="ARBA00022448"/>
    </source>
</evidence>
<organism evidence="11 12">
    <name type="scientific">Desulfobacula phenolica</name>
    <dbReference type="NCBI Taxonomy" id="90732"/>
    <lineage>
        <taxon>Bacteria</taxon>
        <taxon>Pseudomonadati</taxon>
        <taxon>Thermodesulfobacteriota</taxon>
        <taxon>Desulfobacteria</taxon>
        <taxon>Desulfobacterales</taxon>
        <taxon>Desulfobacteraceae</taxon>
        <taxon>Desulfobacula</taxon>
    </lineage>
</organism>
<evidence type="ECO:0000256" key="3">
    <source>
        <dbReference type="ARBA" id="ARBA00022475"/>
    </source>
</evidence>
<dbReference type="InterPro" id="IPR007387">
    <property type="entry name" value="TRAP_DctQ"/>
</dbReference>
<evidence type="ECO:0000256" key="1">
    <source>
        <dbReference type="ARBA" id="ARBA00004429"/>
    </source>
</evidence>
<keyword evidence="12" id="KW-1185">Reference proteome</keyword>
<evidence type="ECO:0000313" key="11">
    <source>
        <dbReference type="EMBL" id="SDT84989.1"/>
    </source>
</evidence>
<feature type="transmembrane region" description="Helical" evidence="9">
    <location>
        <begin position="12"/>
        <end position="35"/>
    </location>
</feature>
<keyword evidence="6 9" id="KW-1133">Transmembrane helix</keyword>
<dbReference type="PANTHER" id="PTHR35011:SF10">
    <property type="entry name" value="TRAP TRANSPORTER SMALL PERMEASE PROTEIN"/>
    <property type="match status" value="1"/>
</dbReference>
<dbReference type="GO" id="GO:0005886">
    <property type="term" value="C:plasma membrane"/>
    <property type="evidence" value="ECO:0007669"/>
    <property type="project" value="UniProtKB-SubCell"/>
</dbReference>
<protein>
    <submittedName>
        <fullName evidence="11">TRAP-type C4-dicarboxylate transport system, small permease component</fullName>
    </submittedName>
</protein>
<feature type="transmembrane region" description="Helical" evidence="9">
    <location>
        <begin position="88"/>
        <end position="109"/>
    </location>
</feature>
<comment type="similarity">
    <text evidence="8">Belongs to the TRAP transporter small permease family.</text>
</comment>
<proteinExistence type="inferred from homology"/>
<evidence type="ECO:0000313" key="12">
    <source>
        <dbReference type="Proteomes" id="UP000199608"/>
    </source>
</evidence>
<dbReference type="Pfam" id="PF04290">
    <property type="entry name" value="DctQ"/>
    <property type="match status" value="1"/>
</dbReference>
<dbReference type="InterPro" id="IPR055348">
    <property type="entry name" value="DctQ"/>
</dbReference>
<evidence type="ECO:0000256" key="6">
    <source>
        <dbReference type="ARBA" id="ARBA00022989"/>
    </source>
</evidence>
<reference evidence="12" key="1">
    <citation type="submission" date="2016-10" db="EMBL/GenBank/DDBJ databases">
        <authorList>
            <person name="Varghese N."/>
            <person name="Submissions S."/>
        </authorList>
    </citation>
    <scope>NUCLEOTIDE SEQUENCE [LARGE SCALE GENOMIC DNA]</scope>
    <source>
        <strain evidence="12">DSM 3384</strain>
    </source>
</reference>
<comment type="subcellular location">
    <subcellularLocation>
        <location evidence="1">Cell inner membrane</location>
        <topology evidence="1">Multi-pass membrane protein</topology>
    </subcellularLocation>
</comment>
<evidence type="ECO:0000256" key="8">
    <source>
        <dbReference type="ARBA" id="ARBA00038436"/>
    </source>
</evidence>
<evidence type="ECO:0000256" key="7">
    <source>
        <dbReference type="ARBA" id="ARBA00023136"/>
    </source>
</evidence>
<keyword evidence="2" id="KW-0813">Transport</keyword>
<evidence type="ECO:0000256" key="4">
    <source>
        <dbReference type="ARBA" id="ARBA00022519"/>
    </source>
</evidence>
<keyword evidence="7 9" id="KW-0472">Membrane</keyword>
<feature type="domain" description="Tripartite ATP-independent periplasmic transporters DctQ component" evidence="10">
    <location>
        <begin position="26"/>
        <end position="155"/>
    </location>
</feature>
<name>A0A1H2DQ61_9BACT</name>
<evidence type="ECO:0000259" key="10">
    <source>
        <dbReference type="Pfam" id="PF04290"/>
    </source>
</evidence>
<evidence type="ECO:0000256" key="5">
    <source>
        <dbReference type="ARBA" id="ARBA00022692"/>
    </source>
</evidence>
<feature type="transmembrane region" description="Helical" evidence="9">
    <location>
        <begin position="129"/>
        <end position="155"/>
    </location>
</feature>
<dbReference type="EMBL" id="FNLL01000001">
    <property type="protein sequence ID" value="SDT84989.1"/>
    <property type="molecule type" value="Genomic_DNA"/>
</dbReference>
<dbReference type="PANTHER" id="PTHR35011">
    <property type="entry name" value="2,3-DIKETO-L-GULONATE TRAP TRANSPORTER SMALL PERMEASE PROTEIN YIAM"/>
    <property type="match status" value="1"/>
</dbReference>
<dbReference type="GO" id="GO:0022857">
    <property type="term" value="F:transmembrane transporter activity"/>
    <property type="evidence" value="ECO:0007669"/>
    <property type="project" value="TreeGrafter"/>
</dbReference>
<sequence>MKFLEKINTVLNKCALAIAGGILVFMILLTFANIVLRQVWVPVRGTYEIMGFAGAVLTAFAMGITQKKKEHIRVDILFNKFPGKIKKILSAINAGICCAFFFVSGLYVAKKAYTLYEAGEVSETLRIAYYPFTYAVAAGCFLLAAVLLSDMLLAFSKDVNK</sequence>